<feature type="transmembrane region" description="Helical" evidence="6">
    <location>
        <begin position="186"/>
        <end position="207"/>
    </location>
</feature>
<feature type="transmembrane region" description="Helical" evidence="6">
    <location>
        <begin position="326"/>
        <end position="346"/>
    </location>
</feature>
<sequence length="498" mass="55104">MSTIIEQPQSESPGLEADMKLNLASETVLAVVEDDEEVEWTETDQNNVDRAIRKLDFTLVPVFGIIFMMSSLDRSNIGNAKLTSFGTDLGLVGNQYGAAVSVVYATYVIFEPIFGVLLKIVSPRIMLTGSIICWSAVTIGSSFVKNYHQLIATRLLLGLFEASISPCIALYLTMTYKRDEYVRRQTAINCCSAVSGAFGGLLAYALTNIHTGNMHGWQYMYLVEGLMSACIIPVAYFLVPNRPSELRFLTHDESTALLKRQIMNRKYYDDRETFSWFEIRRAFKDWRLYVHAINHFGIDCTLYSLTTFMPSLCSSLGFATTVQSQLLTVPVYAIAAIAFVCCGWLSDKWNLRSPFILQALGWNLIGYIILAAAPQPGVRYAGIFISSIGLYVATALNNLWAADNIAGHYKRAVSCGTIQLTGNISGAIIGFIFTSQSAPRYRKGIYFDIAATVMSMCCTIILLLGTRAKISKKAKQVAAGAPDDNSLGDENPHYKLFL</sequence>
<comment type="caution">
    <text evidence="8">The sequence shown here is derived from an EMBL/GenBank/DDBJ whole genome shotgun (WGS) entry which is preliminary data.</text>
</comment>
<evidence type="ECO:0000256" key="6">
    <source>
        <dbReference type="SAM" id="Phobius"/>
    </source>
</evidence>
<dbReference type="InterPro" id="IPR020846">
    <property type="entry name" value="MFS_dom"/>
</dbReference>
<evidence type="ECO:0000256" key="5">
    <source>
        <dbReference type="ARBA" id="ARBA00023136"/>
    </source>
</evidence>
<feature type="domain" description="Major facilitator superfamily (MFS) profile" evidence="7">
    <location>
        <begin position="59"/>
        <end position="469"/>
    </location>
</feature>
<evidence type="ECO:0000313" key="8">
    <source>
        <dbReference type="EMBL" id="ODN80653.1"/>
    </source>
</evidence>
<feature type="transmembrane region" description="Helical" evidence="6">
    <location>
        <begin position="355"/>
        <end position="374"/>
    </location>
</feature>
<feature type="transmembrane region" description="Helical" evidence="6">
    <location>
        <begin position="125"/>
        <end position="144"/>
    </location>
</feature>
<reference evidence="8 9" key="1">
    <citation type="submission" date="2016-06" db="EMBL/GenBank/DDBJ databases">
        <title>Evolution of pathogenesis and genome organization in the Tremellales.</title>
        <authorList>
            <person name="Cuomo C."/>
            <person name="Litvintseva A."/>
            <person name="Heitman J."/>
            <person name="Chen Y."/>
            <person name="Sun S."/>
            <person name="Springer D."/>
            <person name="Dromer F."/>
            <person name="Young S."/>
            <person name="Zeng Q."/>
            <person name="Chapman S."/>
            <person name="Gujja S."/>
            <person name="Saif S."/>
            <person name="Birren B."/>
        </authorList>
    </citation>
    <scope>NUCLEOTIDE SEQUENCE [LARGE SCALE GENOMIC DNA]</scope>
    <source>
        <strain evidence="8 9">CBS 6039</strain>
    </source>
</reference>
<gene>
    <name evidence="8" type="ORF">L202_02833</name>
</gene>
<dbReference type="GeneID" id="30154142"/>
<feature type="transmembrane region" description="Helical" evidence="6">
    <location>
        <begin position="288"/>
        <end position="306"/>
    </location>
</feature>
<keyword evidence="4 6" id="KW-1133">Transmembrane helix</keyword>
<keyword evidence="2" id="KW-0813">Transport</keyword>
<dbReference type="Proteomes" id="UP000094065">
    <property type="component" value="Unassembled WGS sequence"/>
</dbReference>
<feature type="transmembrane region" description="Helical" evidence="6">
    <location>
        <begin position="219"/>
        <end position="239"/>
    </location>
</feature>
<evidence type="ECO:0000259" key="7">
    <source>
        <dbReference type="PROSITE" id="PS50850"/>
    </source>
</evidence>
<dbReference type="Gene3D" id="1.20.1250.20">
    <property type="entry name" value="MFS general substrate transporter like domains"/>
    <property type="match status" value="2"/>
</dbReference>
<evidence type="ECO:0000256" key="3">
    <source>
        <dbReference type="ARBA" id="ARBA00022692"/>
    </source>
</evidence>
<organism evidence="8 9">
    <name type="scientific">Cryptococcus amylolentus CBS 6039</name>
    <dbReference type="NCBI Taxonomy" id="1295533"/>
    <lineage>
        <taxon>Eukaryota</taxon>
        <taxon>Fungi</taxon>
        <taxon>Dikarya</taxon>
        <taxon>Basidiomycota</taxon>
        <taxon>Agaricomycotina</taxon>
        <taxon>Tremellomycetes</taxon>
        <taxon>Tremellales</taxon>
        <taxon>Cryptococcaceae</taxon>
        <taxon>Cryptococcus</taxon>
    </lineage>
</organism>
<dbReference type="Pfam" id="PF07690">
    <property type="entry name" value="MFS_1"/>
    <property type="match status" value="1"/>
</dbReference>
<dbReference type="InterPro" id="IPR011701">
    <property type="entry name" value="MFS"/>
</dbReference>
<dbReference type="GO" id="GO:0022857">
    <property type="term" value="F:transmembrane transporter activity"/>
    <property type="evidence" value="ECO:0007669"/>
    <property type="project" value="InterPro"/>
</dbReference>
<dbReference type="RefSeq" id="XP_018995219.1">
    <property type="nucleotide sequence ID" value="XM_019136550.1"/>
</dbReference>
<dbReference type="OrthoDB" id="2985014at2759"/>
<dbReference type="PANTHER" id="PTHR43791:SF101">
    <property type="entry name" value="HIGH-AFFINITY NICOTINIC ACID TRANSPORTER"/>
    <property type="match status" value="1"/>
</dbReference>
<feature type="transmembrane region" description="Helical" evidence="6">
    <location>
        <begin position="150"/>
        <end position="174"/>
    </location>
</feature>
<dbReference type="AlphaFoldDB" id="A0A1E3HWE9"/>
<feature type="transmembrane region" description="Helical" evidence="6">
    <location>
        <begin position="96"/>
        <end position="118"/>
    </location>
</feature>
<evidence type="ECO:0000256" key="2">
    <source>
        <dbReference type="ARBA" id="ARBA00022448"/>
    </source>
</evidence>
<feature type="transmembrane region" description="Helical" evidence="6">
    <location>
        <begin position="55"/>
        <end position="72"/>
    </location>
</feature>
<evidence type="ECO:0000313" key="9">
    <source>
        <dbReference type="Proteomes" id="UP000094065"/>
    </source>
</evidence>
<dbReference type="PROSITE" id="PS50850">
    <property type="entry name" value="MFS"/>
    <property type="match status" value="1"/>
</dbReference>
<dbReference type="PANTHER" id="PTHR43791">
    <property type="entry name" value="PERMEASE-RELATED"/>
    <property type="match status" value="1"/>
</dbReference>
<protein>
    <recommendedName>
        <fullName evidence="7">Major facilitator superfamily (MFS) profile domain-containing protein</fullName>
    </recommendedName>
</protein>
<dbReference type="GO" id="GO:0016020">
    <property type="term" value="C:membrane"/>
    <property type="evidence" value="ECO:0007669"/>
    <property type="project" value="UniProtKB-SubCell"/>
</dbReference>
<evidence type="ECO:0000256" key="1">
    <source>
        <dbReference type="ARBA" id="ARBA00004141"/>
    </source>
</evidence>
<keyword evidence="3 6" id="KW-0812">Transmembrane</keyword>
<comment type="subcellular location">
    <subcellularLocation>
        <location evidence="1">Membrane</location>
        <topology evidence="1">Multi-pass membrane protein</topology>
    </subcellularLocation>
</comment>
<name>A0A1E3HWE9_9TREE</name>
<dbReference type="EMBL" id="AWGJ01000004">
    <property type="protein sequence ID" value="ODN80653.1"/>
    <property type="molecule type" value="Genomic_DNA"/>
</dbReference>
<evidence type="ECO:0000256" key="4">
    <source>
        <dbReference type="ARBA" id="ARBA00022989"/>
    </source>
</evidence>
<accession>A0A1E3HWE9</accession>
<dbReference type="SUPFAM" id="SSF103473">
    <property type="entry name" value="MFS general substrate transporter"/>
    <property type="match status" value="1"/>
</dbReference>
<dbReference type="FunFam" id="1.20.1250.20:FF:000018">
    <property type="entry name" value="MFS transporter permease"/>
    <property type="match status" value="1"/>
</dbReference>
<feature type="transmembrane region" description="Helical" evidence="6">
    <location>
        <begin position="412"/>
        <end position="433"/>
    </location>
</feature>
<feature type="transmembrane region" description="Helical" evidence="6">
    <location>
        <begin position="445"/>
        <end position="465"/>
    </location>
</feature>
<feature type="transmembrane region" description="Helical" evidence="6">
    <location>
        <begin position="380"/>
        <end position="400"/>
    </location>
</feature>
<dbReference type="InterPro" id="IPR036259">
    <property type="entry name" value="MFS_trans_sf"/>
</dbReference>
<proteinExistence type="predicted"/>
<keyword evidence="5 6" id="KW-0472">Membrane</keyword>
<dbReference type="FunFam" id="1.20.1250.20:FF:000013">
    <property type="entry name" value="MFS general substrate transporter"/>
    <property type="match status" value="1"/>
</dbReference>
<keyword evidence="9" id="KW-1185">Reference proteome</keyword>